<comment type="catalytic activity">
    <reaction evidence="1">
        <text>AMP + H2O = D-ribose 5-phosphate + adenine</text>
        <dbReference type="Rhea" id="RHEA:20129"/>
        <dbReference type="ChEBI" id="CHEBI:15377"/>
        <dbReference type="ChEBI" id="CHEBI:16708"/>
        <dbReference type="ChEBI" id="CHEBI:78346"/>
        <dbReference type="ChEBI" id="CHEBI:456215"/>
        <dbReference type="EC" id="3.2.2.4"/>
    </reaction>
</comment>
<dbReference type="InterPro" id="IPR047039">
    <property type="entry name" value="AMN_phosphorylase"/>
</dbReference>
<dbReference type="RefSeq" id="WP_152912324.1">
    <property type="nucleotide sequence ID" value="NZ_LFTY01000001.1"/>
</dbReference>
<dbReference type="AlphaFoldDB" id="A0A0J9H3Z7"/>
<dbReference type="InterPro" id="IPR018953">
    <property type="entry name" value="AMP_nucleoside_Pase_N"/>
</dbReference>
<dbReference type="EC" id="3.2.2.4" evidence="1"/>
<dbReference type="HAMAP" id="MF_01932">
    <property type="entry name" value="AMP_nucleosidase"/>
    <property type="match status" value="1"/>
</dbReference>
<feature type="domain" description="Nucleoside phosphorylase" evidence="2">
    <location>
        <begin position="274"/>
        <end position="440"/>
    </location>
</feature>
<keyword evidence="5" id="KW-1185">Reference proteome</keyword>
<gene>
    <name evidence="1" type="primary">amn</name>
    <name evidence="4" type="ORF">AIOL_000573</name>
</gene>
<dbReference type="Gene3D" id="3.30.1730.10">
    <property type="entry name" value="AMP nucleoside phosphorylase, N-terminal domain"/>
    <property type="match status" value="1"/>
</dbReference>
<dbReference type="InterPro" id="IPR011271">
    <property type="entry name" value="AMP_nucleosidase"/>
</dbReference>
<evidence type="ECO:0000256" key="1">
    <source>
        <dbReference type="HAMAP-Rule" id="MF_01932"/>
    </source>
</evidence>
<dbReference type="NCBIfam" id="TIGR01717">
    <property type="entry name" value="AMP-nucleosdse"/>
    <property type="match status" value="1"/>
</dbReference>
<dbReference type="PATRIC" id="fig|1675527.3.peg.629"/>
<proteinExistence type="inferred from homology"/>
<dbReference type="GO" id="GO:0008714">
    <property type="term" value="F:AMP nucleosidase activity"/>
    <property type="evidence" value="ECO:0007669"/>
    <property type="project" value="UniProtKB-UniRule"/>
</dbReference>
<evidence type="ECO:0000259" key="3">
    <source>
        <dbReference type="Pfam" id="PF10423"/>
    </source>
</evidence>
<dbReference type="Gene3D" id="3.40.50.1580">
    <property type="entry name" value="Nucleoside phosphorylase domain"/>
    <property type="match status" value="1"/>
</dbReference>
<reference evidence="4 5" key="1">
    <citation type="submission" date="2015-06" db="EMBL/GenBank/DDBJ databases">
        <title>Draft genome sequence of an Alphaproteobacteria species associated to the Mediterranean sponge Oscarella lobularis.</title>
        <authorList>
            <person name="Jourda C."/>
            <person name="Santini S."/>
            <person name="Claverie J.-M."/>
        </authorList>
    </citation>
    <scope>NUCLEOTIDE SEQUENCE [LARGE SCALE GENOMIC DNA]</scope>
    <source>
        <strain evidence="4">IGS</strain>
    </source>
</reference>
<evidence type="ECO:0000313" key="4">
    <source>
        <dbReference type="EMBL" id="KMW60418.1"/>
    </source>
</evidence>
<dbReference type="InterPro" id="IPR037109">
    <property type="entry name" value="AMP_N_sf"/>
</dbReference>
<keyword evidence="4" id="KW-0326">Glycosidase</keyword>
<dbReference type="Pfam" id="PF01048">
    <property type="entry name" value="PNP_UDP_1"/>
    <property type="match status" value="1"/>
</dbReference>
<feature type="domain" description="AMP nucleoside phosphorylase N-terminal" evidence="3">
    <location>
        <begin position="26"/>
        <end position="176"/>
    </location>
</feature>
<comment type="similarity">
    <text evidence="1">Belongs to the AMP nucleosidase family.</text>
</comment>
<dbReference type="Proteomes" id="UP000037178">
    <property type="component" value="Unassembled WGS sequence"/>
</dbReference>
<dbReference type="EMBL" id="LFTY01000001">
    <property type="protein sequence ID" value="KMW60418.1"/>
    <property type="molecule type" value="Genomic_DNA"/>
</dbReference>
<dbReference type="GO" id="GO:0009116">
    <property type="term" value="P:nucleoside metabolic process"/>
    <property type="evidence" value="ECO:0007669"/>
    <property type="project" value="InterPro"/>
</dbReference>
<evidence type="ECO:0000259" key="2">
    <source>
        <dbReference type="Pfam" id="PF01048"/>
    </source>
</evidence>
<protein>
    <recommendedName>
        <fullName evidence="1">AMP nucleosidase</fullName>
        <ecNumber evidence="1">3.2.2.4</ecNumber>
    </recommendedName>
</protein>
<evidence type="ECO:0000313" key="5">
    <source>
        <dbReference type="Proteomes" id="UP000037178"/>
    </source>
</evidence>
<dbReference type="GO" id="GO:0044209">
    <property type="term" value="P:AMP salvage"/>
    <property type="evidence" value="ECO:0007669"/>
    <property type="project" value="InterPro"/>
</dbReference>
<dbReference type="NCBIfam" id="NF006142">
    <property type="entry name" value="PRK08292.1"/>
    <property type="match status" value="1"/>
</dbReference>
<dbReference type="InterPro" id="IPR035994">
    <property type="entry name" value="Nucleoside_phosphorylase_sf"/>
</dbReference>
<dbReference type="STRING" id="1675527.AIOL_000573"/>
<dbReference type="Pfam" id="PF10423">
    <property type="entry name" value="AMNp_N"/>
    <property type="match status" value="1"/>
</dbReference>
<dbReference type="GO" id="GO:0005829">
    <property type="term" value="C:cytosol"/>
    <property type="evidence" value="ECO:0007669"/>
    <property type="project" value="TreeGrafter"/>
</dbReference>
<comment type="caution">
    <text evidence="4">The sequence shown here is derived from an EMBL/GenBank/DDBJ whole genome shotgun (WGS) entry which is preliminary data.</text>
</comment>
<accession>A0A0J9H3Z7</accession>
<dbReference type="SUPFAM" id="SSF53167">
    <property type="entry name" value="Purine and uridine phosphorylases"/>
    <property type="match status" value="1"/>
</dbReference>
<dbReference type="PANTHER" id="PTHR43691">
    <property type="entry name" value="URIDINE PHOSPHORYLASE"/>
    <property type="match status" value="1"/>
</dbReference>
<keyword evidence="1 4" id="KW-0378">Hydrolase</keyword>
<dbReference type="OrthoDB" id="7945729at2"/>
<dbReference type="InterPro" id="IPR000845">
    <property type="entry name" value="Nucleoside_phosphorylase_d"/>
</dbReference>
<sequence>MTYADISAPALTPDIHGHENFDDPKAAVARLREIYDIGTRFLQETFQAAIDGGHPGRRYRAFYPEIRLVTSSFAQVDSRLSFGHVAEPGTYVTTVTRPDLFEAYLEQQIGLLLENHGIPVRIGLSTTPIPVHFAFGVGSGIVVPEEGELAFTLRDVFDVPDLSTTNDDIVNGYGSPYSDGVEPLAPFTAQRVDYSLARLKHYTATSPEHFQNHILFTNYQFYVEVFEDYARTMLADPESGYTSFVGPGDVEITGAKDPCEAPAKLPQMPTYHLKRPNGGGITLVNIGVGPSNAKTATDHIAVLRPHAWLMVGHCAGLRNSQRLGDFVLAHSYLREDHVLDDDVPVWVPIPPLAEIQVALELAVASVTQLKGYDLKQIMRTGTVATYDDRNWELRDQSGPTQRLSQSRAIALDMESATIAANGYRFRVPYGTLLCVSDKPLHGELKLPGMASKFYKGQVSNHLQIGIRAMEILREMPLERIHSRKLRSFEETAFL</sequence>
<dbReference type="CDD" id="cd17762">
    <property type="entry name" value="AMN"/>
    <property type="match status" value="1"/>
</dbReference>
<comment type="function">
    <text evidence="1">Catalyzes the hydrolysis of the N-glycosidic bond of AMP to form adenine and ribose 5-phosphate. Involved in regulation of AMP concentrations.</text>
</comment>
<name>A0A0J9H3Z7_9RHOB</name>
<organism evidence="4 5">
    <name type="scientific">Candidatus Rhodobacter oscarellae</name>
    <dbReference type="NCBI Taxonomy" id="1675527"/>
    <lineage>
        <taxon>Bacteria</taxon>
        <taxon>Pseudomonadati</taxon>
        <taxon>Pseudomonadota</taxon>
        <taxon>Alphaproteobacteria</taxon>
        <taxon>Rhodobacterales</taxon>
        <taxon>Rhodobacter group</taxon>
        <taxon>Rhodobacter</taxon>
    </lineage>
</organism>
<dbReference type="PANTHER" id="PTHR43691:SF6">
    <property type="entry name" value="AMP NUCLEOSIDASE"/>
    <property type="match status" value="1"/>
</dbReference>